<dbReference type="Pfam" id="PF04932">
    <property type="entry name" value="Wzy_C"/>
    <property type="match status" value="1"/>
</dbReference>
<dbReference type="EMBL" id="CP012542">
    <property type="protein sequence ID" value="QCD44491.1"/>
    <property type="molecule type" value="Genomic_DNA"/>
</dbReference>
<feature type="transmembrane region" description="Helical" evidence="5">
    <location>
        <begin position="30"/>
        <end position="46"/>
    </location>
</feature>
<evidence type="ECO:0000256" key="2">
    <source>
        <dbReference type="ARBA" id="ARBA00022692"/>
    </source>
</evidence>
<name>A0A6G5QFR4_9BACT</name>
<comment type="subcellular location">
    <subcellularLocation>
        <location evidence="1">Membrane</location>
        <topology evidence="1">Multi-pass membrane protein</topology>
    </subcellularLocation>
</comment>
<feature type="transmembrane region" description="Helical" evidence="5">
    <location>
        <begin position="337"/>
        <end position="357"/>
    </location>
</feature>
<feature type="transmembrane region" description="Helical" evidence="5">
    <location>
        <begin position="218"/>
        <end position="235"/>
    </location>
</feature>
<feature type="transmembrane region" description="Helical" evidence="5">
    <location>
        <begin position="140"/>
        <end position="161"/>
    </location>
</feature>
<dbReference type="Proteomes" id="UP000503264">
    <property type="component" value="Chromosome"/>
</dbReference>
<keyword evidence="8" id="KW-1185">Reference proteome</keyword>
<dbReference type="GO" id="GO:0016020">
    <property type="term" value="C:membrane"/>
    <property type="evidence" value="ECO:0007669"/>
    <property type="project" value="UniProtKB-SubCell"/>
</dbReference>
<evidence type="ECO:0000256" key="4">
    <source>
        <dbReference type="ARBA" id="ARBA00023136"/>
    </source>
</evidence>
<evidence type="ECO:0000256" key="5">
    <source>
        <dbReference type="SAM" id="Phobius"/>
    </source>
</evidence>
<dbReference type="PANTHER" id="PTHR37422">
    <property type="entry name" value="TEICHURONIC ACID BIOSYNTHESIS PROTEIN TUAE"/>
    <property type="match status" value="1"/>
</dbReference>
<feature type="transmembrane region" description="Helical" evidence="5">
    <location>
        <begin position="106"/>
        <end position="128"/>
    </location>
</feature>
<sequence>MNLQKNIYQIYNFSLYLFLFSLPVTEGIKQISLAIFIITGTYIAINERRKFEFDIINIGLLVFMAFTILSALVNSSPFKNVLDVTRCVIFFFVLRATGIGKINLKFAVLSLFVGFLVAFVMGCIVKFGSDNPTTLFKLKSIGHVNHSSIFMLLVFSVSLAFITQKDRFLRNFSIFVAVVSLVGIFITGSRATMYISPFVLIFTLGYFGFTKQMELGKISLIFIALVAIAATSVLITPDTRIISKVAQGVTANETRYPIFWSAFYTWQDNPIFGIGSGMFKSIDITHYFPGNLEVRVSHSHNTFLTFLTEKGIVALLGYLAFQIGLFLKFVKNIKSSVFVFLAFLVLGYQNVISLANTTFHHENALLMLFIWAAALAIIKLRTDPK</sequence>
<keyword evidence="3 5" id="KW-1133">Transmembrane helix</keyword>
<evidence type="ECO:0000256" key="1">
    <source>
        <dbReference type="ARBA" id="ARBA00004141"/>
    </source>
</evidence>
<keyword evidence="7" id="KW-0436">Ligase</keyword>
<evidence type="ECO:0000313" key="7">
    <source>
        <dbReference type="EMBL" id="QCD44491.1"/>
    </source>
</evidence>
<feature type="transmembrane region" description="Helical" evidence="5">
    <location>
        <begin position="192"/>
        <end position="209"/>
    </location>
</feature>
<dbReference type="RefSeq" id="WP_034969399.1">
    <property type="nucleotide sequence ID" value="NZ_CP012542.1"/>
</dbReference>
<evidence type="ECO:0000313" key="8">
    <source>
        <dbReference type="Proteomes" id="UP000503264"/>
    </source>
</evidence>
<feature type="domain" description="O-antigen ligase-related" evidence="6">
    <location>
        <begin position="175"/>
        <end position="319"/>
    </location>
</feature>
<proteinExistence type="predicted"/>
<dbReference type="GO" id="GO:0016874">
    <property type="term" value="F:ligase activity"/>
    <property type="evidence" value="ECO:0007669"/>
    <property type="project" value="UniProtKB-KW"/>
</dbReference>
<keyword evidence="4 5" id="KW-0472">Membrane</keyword>
<keyword evidence="2 5" id="KW-0812">Transmembrane</keyword>
<dbReference type="InterPro" id="IPR007016">
    <property type="entry name" value="O-antigen_ligase-rel_domated"/>
</dbReference>
<feature type="transmembrane region" description="Helical" evidence="5">
    <location>
        <begin position="311"/>
        <end position="330"/>
    </location>
</feature>
<feature type="transmembrane region" description="Helical" evidence="5">
    <location>
        <begin position="363"/>
        <end position="380"/>
    </location>
</feature>
<protein>
    <submittedName>
        <fullName evidence="7">Putative membrane protein, putative O-glycosylation ligase</fullName>
    </submittedName>
</protein>
<accession>A0A6G5QFR4</accession>
<feature type="transmembrane region" description="Helical" evidence="5">
    <location>
        <begin position="53"/>
        <end position="72"/>
    </location>
</feature>
<evidence type="ECO:0000259" key="6">
    <source>
        <dbReference type="Pfam" id="PF04932"/>
    </source>
</evidence>
<gene>
    <name evidence="7" type="ORF">CMUC_0694</name>
</gene>
<dbReference type="AlphaFoldDB" id="A0A6G5QFR4"/>
<dbReference type="PANTHER" id="PTHR37422:SF13">
    <property type="entry name" value="LIPOPOLYSACCHARIDE BIOSYNTHESIS PROTEIN PA4999-RELATED"/>
    <property type="match status" value="1"/>
</dbReference>
<evidence type="ECO:0000256" key="3">
    <source>
        <dbReference type="ARBA" id="ARBA00022989"/>
    </source>
</evidence>
<feature type="transmembrane region" description="Helical" evidence="5">
    <location>
        <begin position="168"/>
        <end position="186"/>
    </location>
</feature>
<dbReference type="InterPro" id="IPR051533">
    <property type="entry name" value="WaaL-like"/>
</dbReference>
<reference evidence="7 8" key="1">
    <citation type="submission" date="2016-07" db="EMBL/GenBank/DDBJ databases">
        <title>Comparative genomics of the Campylobacter concisus group.</title>
        <authorList>
            <person name="Miller W.G."/>
            <person name="Yee E."/>
            <person name="Chapman M.H."/>
            <person name="Huynh S."/>
            <person name="Bono J.L."/>
            <person name="On S.L.W."/>
            <person name="StLeger J."/>
            <person name="Foster G."/>
            <person name="Parker C.T."/>
        </authorList>
    </citation>
    <scope>NUCLEOTIDE SEQUENCE [LARGE SCALE GENOMIC DNA]</scope>
    <source>
        <strain evidence="7 8">CCUG 21559</strain>
    </source>
</reference>
<organism evidence="7 8">
    <name type="scientific">Campylobacter mucosalis CCUG 21559</name>
    <dbReference type="NCBI Taxonomy" id="1032067"/>
    <lineage>
        <taxon>Bacteria</taxon>
        <taxon>Pseudomonadati</taxon>
        <taxon>Campylobacterota</taxon>
        <taxon>Epsilonproteobacteria</taxon>
        <taxon>Campylobacterales</taxon>
        <taxon>Campylobacteraceae</taxon>
        <taxon>Campylobacter</taxon>
    </lineage>
</organism>